<dbReference type="GeneID" id="9626614"/>
<evidence type="ECO:0000259" key="2">
    <source>
        <dbReference type="Pfam" id="PF04884"/>
    </source>
</evidence>
<comment type="similarity">
    <text evidence="1">Belongs to the RUS1 family.</text>
</comment>
<proteinExistence type="inferred from homology"/>
<evidence type="ECO:0000313" key="4">
    <source>
        <dbReference type="Proteomes" id="UP000001058"/>
    </source>
</evidence>
<dbReference type="InParanoid" id="D8UBN8"/>
<dbReference type="RefSeq" id="XP_002956059.1">
    <property type="nucleotide sequence ID" value="XM_002956013.1"/>
</dbReference>
<dbReference type="PANTHER" id="PTHR12770">
    <property type="entry name" value="RUS1 FAMILY PROTEIN C16ORF58"/>
    <property type="match status" value="1"/>
</dbReference>
<evidence type="ECO:0000313" key="3">
    <source>
        <dbReference type="EMBL" id="EFJ42799.1"/>
    </source>
</evidence>
<gene>
    <name evidence="3" type="ORF">VOLCADRAFT_119273</name>
</gene>
<dbReference type="KEGG" id="vcn:VOLCADRAFT_119273"/>
<dbReference type="Proteomes" id="UP000001058">
    <property type="component" value="Unassembled WGS sequence"/>
</dbReference>
<accession>D8UBN8</accession>
<reference evidence="3 4" key="1">
    <citation type="journal article" date="2010" name="Science">
        <title>Genomic analysis of organismal complexity in the multicellular green alga Volvox carteri.</title>
        <authorList>
            <person name="Prochnik S.E."/>
            <person name="Umen J."/>
            <person name="Nedelcu A.M."/>
            <person name="Hallmann A."/>
            <person name="Miller S.M."/>
            <person name="Nishii I."/>
            <person name="Ferris P."/>
            <person name="Kuo A."/>
            <person name="Mitros T."/>
            <person name="Fritz-Laylin L.K."/>
            <person name="Hellsten U."/>
            <person name="Chapman J."/>
            <person name="Simakov O."/>
            <person name="Rensing S.A."/>
            <person name="Terry A."/>
            <person name="Pangilinan J."/>
            <person name="Kapitonov V."/>
            <person name="Jurka J."/>
            <person name="Salamov A."/>
            <person name="Shapiro H."/>
            <person name="Schmutz J."/>
            <person name="Grimwood J."/>
            <person name="Lindquist E."/>
            <person name="Lucas S."/>
            <person name="Grigoriev I.V."/>
            <person name="Schmitt R."/>
            <person name="Kirk D."/>
            <person name="Rokhsar D.S."/>
        </authorList>
    </citation>
    <scope>NUCLEOTIDE SEQUENCE [LARGE SCALE GENOMIC DNA]</scope>
    <source>
        <strain evidence="4">f. Nagariensis / Eve</strain>
    </source>
</reference>
<dbReference type="OrthoDB" id="364779at2759"/>
<feature type="domain" description="Protein root UVB sensitive/RUS" evidence="2">
    <location>
        <begin position="15"/>
        <end position="205"/>
    </location>
</feature>
<sequence length="208" mass="21751">MSSSPAPGASPSPLSSIPDSIRDLFLPPGFPDSVTPDYLPYQLWSLPTHVTGHLSHSLATSSLLTAVGVSTSPAATVALSASIKWIIKDGVGALGRFIVGSRFSAEFDEDPRRWRLVAELLSTAGLGLEVATSLYPQSFMLLASAGKFGQALGKGMGKPVFRVIQTHFARSQNVGAVAAKEEVWEVAAQMVGLMASVAVLRTLEGSAG</sequence>
<protein>
    <recommendedName>
        <fullName evidence="2">Protein root UVB sensitive/RUS domain-containing protein</fullName>
    </recommendedName>
</protein>
<dbReference type="Pfam" id="PF04884">
    <property type="entry name" value="UVB_sens_prot"/>
    <property type="match status" value="1"/>
</dbReference>
<dbReference type="AlphaFoldDB" id="D8UBN8"/>
<organism evidence="4">
    <name type="scientific">Volvox carteri f. nagariensis</name>
    <dbReference type="NCBI Taxonomy" id="3068"/>
    <lineage>
        <taxon>Eukaryota</taxon>
        <taxon>Viridiplantae</taxon>
        <taxon>Chlorophyta</taxon>
        <taxon>core chlorophytes</taxon>
        <taxon>Chlorophyceae</taxon>
        <taxon>CS clade</taxon>
        <taxon>Chlamydomonadales</taxon>
        <taxon>Volvocaceae</taxon>
        <taxon>Volvox</taxon>
    </lineage>
</organism>
<dbReference type="eggNOG" id="KOG4249">
    <property type="taxonomic scope" value="Eukaryota"/>
</dbReference>
<name>D8UBN8_VOLCA</name>
<dbReference type="InterPro" id="IPR054549">
    <property type="entry name" value="UVB_sens_RUS_dom"/>
</dbReference>
<dbReference type="EMBL" id="GL378378">
    <property type="protein sequence ID" value="EFJ42799.1"/>
    <property type="molecule type" value="Genomic_DNA"/>
</dbReference>
<keyword evidence="4" id="KW-1185">Reference proteome</keyword>
<dbReference type="InterPro" id="IPR006968">
    <property type="entry name" value="RUS_fam"/>
</dbReference>
<evidence type="ECO:0000256" key="1">
    <source>
        <dbReference type="ARBA" id="ARBA00007558"/>
    </source>
</evidence>
<dbReference type="PANTHER" id="PTHR12770:SF27">
    <property type="entry name" value="PROTEIN ROOT UVB SENSITIVE 5"/>
    <property type="match status" value="1"/>
</dbReference>